<feature type="transmembrane region" description="Helical" evidence="1">
    <location>
        <begin position="146"/>
        <end position="163"/>
    </location>
</feature>
<feature type="transmembrane region" description="Helical" evidence="1">
    <location>
        <begin position="170"/>
        <end position="192"/>
    </location>
</feature>
<dbReference type="eggNOG" id="COG0671">
    <property type="taxonomic scope" value="Bacteria"/>
</dbReference>
<dbReference type="Gene3D" id="1.20.144.10">
    <property type="entry name" value="Phosphatidic acid phosphatase type 2/haloperoxidase"/>
    <property type="match status" value="1"/>
</dbReference>
<evidence type="ECO:0000313" key="3">
    <source>
        <dbReference type="EMBL" id="BAM07739.1"/>
    </source>
</evidence>
<keyword evidence="1" id="KW-0472">Membrane</keyword>
<dbReference type="InterPro" id="IPR036938">
    <property type="entry name" value="PAP2/HPO_sf"/>
</dbReference>
<proteinExistence type="predicted"/>
<evidence type="ECO:0000256" key="1">
    <source>
        <dbReference type="SAM" id="Phobius"/>
    </source>
</evidence>
<dbReference type="SMART" id="SM00014">
    <property type="entry name" value="acidPPc"/>
    <property type="match status" value="1"/>
</dbReference>
<dbReference type="STRING" id="1162668.LFE_2065"/>
<evidence type="ECO:0000313" key="4">
    <source>
        <dbReference type="Proteomes" id="UP000007382"/>
    </source>
</evidence>
<keyword evidence="1" id="KW-1133">Transmembrane helix</keyword>
<dbReference type="HOGENOM" id="CLU_1213617_0_0_0"/>
<dbReference type="InterPro" id="IPR000326">
    <property type="entry name" value="PAP2/HPO"/>
</dbReference>
<reference evidence="4" key="2">
    <citation type="submission" date="2012-03" db="EMBL/GenBank/DDBJ databases">
        <title>The complete genome sequence of the pioneer microbe on fresh volcanic deposit, Leptospirillum ferrooxidans strain C2-3.</title>
        <authorList>
            <person name="Fujimura R."/>
            <person name="Sato Y."/>
            <person name="Nishizawa T."/>
            <person name="Nanba K."/>
            <person name="Oshima K."/>
            <person name="Hattori M."/>
            <person name="Kamijo T."/>
            <person name="Ohta H."/>
        </authorList>
    </citation>
    <scope>NUCLEOTIDE SEQUENCE [LARGE SCALE GENOMIC DNA]</scope>
    <source>
        <strain evidence="4">C2-3</strain>
    </source>
</reference>
<gene>
    <name evidence="3" type="ordered locus">LFE_2065</name>
</gene>
<keyword evidence="1" id="KW-0812">Transmembrane</keyword>
<feature type="transmembrane region" description="Helical" evidence="1">
    <location>
        <begin position="51"/>
        <end position="79"/>
    </location>
</feature>
<keyword evidence="4" id="KW-1185">Reference proteome</keyword>
<dbReference type="CDD" id="cd01610">
    <property type="entry name" value="PAP2_like"/>
    <property type="match status" value="1"/>
</dbReference>
<dbReference type="PATRIC" id="fig|1162668.3.peg.2448"/>
<accession>I0IR40</accession>
<evidence type="ECO:0000259" key="2">
    <source>
        <dbReference type="SMART" id="SM00014"/>
    </source>
</evidence>
<protein>
    <recommendedName>
        <fullName evidence="2">Phosphatidic acid phosphatase type 2/haloperoxidase domain-containing protein</fullName>
    </recommendedName>
</protein>
<sequence>MRYSLDRRYLMRGALFLALFAVWSALVDKGILRPMDLAVARAFHDRMPEFMAWFFGLVCRTGNVEFSLPIWIVILVWIIRGKKSGMGDKTLTAFVLTGFFLAGSILEHVMKRVLFQPLPFLSRDPLDAYLHPVISIRTPYSYPSGHTLRAFMLLSLVALWLYGKKDGPRTLAYVAIWSSIIAVGVNAIGWHWSSDVIGSLLFVGGAHFLSRSISLGGKVQGGGSLESV</sequence>
<dbReference type="AlphaFoldDB" id="I0IR40"/>
<dbReference type="Proteomes" id="UP000007382">
    <property type="component" value="Chromosome"/>
</dbReference>
<dbReference type="KEGG" id="lfc:LFE_2065"/>
<dbReference type="SUPFAM" id="SSF48317">
    <property type="entry name" value="Acid phosphatase/Vanadium-dependent haloperoxidase"/>
    <property type="match status" value="1"/>
</dbReference>
<feature type="transmembrane region" description="Helical" evidence="1">
    <location>
        <begin position="91"/>
        <end position="110"/>
    </location>
</feature>
<organism evidence="3 4">
    <name type="scientific">Leptospirillum ferrooxidans (strain C2-3)</name>
    <dbReference type="NCBI Taxonomy" id="1162668"/>
    <lineage>
        <taxon>Bacteria</taxon>
        <taxon>Pseudomonadati</taxon>
        <taxon>Nitrospirota</taxon>
        <taxon>Nitrospiria</taxon>
        <taxon>Nitrospirales</taxon>
        <taxon>Nitrospiraceae</taxon>
        <taxon>Leptospirillum</taxon>
    </lineage>
</organism>
<dbReference type="OrthoDB" id="5289372at2"/>
<reference evidence="3 4" key="1">
    <citation type="journal article" date="2012" name="J. Bacteriol.">
        <title>Complete Genome Sequence of Leptospirillum ferrooxidans Strain C2-3, Isolated from a Fresh Volcanic Ash Deposit on the Island of Miyake, Japan.</title>
        <authorList>
            <person name="Fujimura R."/>
            <person name="Sato Y."/>
            <person name="Nishizawa T."/>
            <person name="Oshima K."/>
            <person name="Kim S.-W."/>
            <person name="Hattori M."/>
            <person name="Kamijo T."/>
            <person name="Ohta H."/>
        </authorList>
    </citation>
    <scope>NUCLEOTIDE SEQUENCE [LARGE SCALE GENOMIC DNA]</scope>
    <source>
        <strain evidence="3 4">C2-3</strain>
    </source>
</reference>
<name>I0IR40_LEPFC</name>
<feature type="domain" description="Phosphatidic acid phosphatase type 2/haloperoxidase" evidence="2">
    <location>
        <begin position="92"/>
        <end position="211"/>
    </location>
</feature>
<dbReference type="RefSeq" id="WP_014450223.1">
    <property type="nucleotide sequence ID" value="NC_017094.1"/>
</dbReference>
<dbReference type="Pfam" id="PF01569">
    <property type="entry name" value="PAP2"/>
    <property type="match status" value="1"/>
</dbReference>
<dbReference type="EMBL" id="AP012342">
    <property type="protein sequence ID" value="BAM07739.1"/>
    <property type="molecule type" value="Genomic_DNA"/>
</dbReference>